<proteinExistence type="predicted"/>
<dbReference type="AlphaFoldDB" id="A0A8S1XXG7"/>
<evidence type="ECO:0000313" key="2">
    <source>
        <dbReference type="Proteomes" id="UP000683925"/>
    </source>
</evidence>
<accession>A0A8S1XXG7</accession>
<dbReference type="EMBL" id="CAJJDP010000138">
    <property type="protein sequence ID" value="CAD8206163.1"/>
    <property type="molecule type" value="Genomic_DNA"/>
</dbReference>
<comment type="caution">
    <text evidence="1">The sequence shown here is derived from an EMBL/GenBank/DDBJ whole genome shotgun (WGS) entry which is preliminary data.</text>
</comment>
<protein>
    <submittedName>
        <fullName evidence="1">Uncharacterized protein</fullName>
    </submittedName>
</protein>
<evidence type="ECO:0000313" key="1">
    <source>
        <dbReference type="EMBL" id="CAD8206163.1"/>
    </source>
</evidence>
<name>A0A8S1XXG7_PAROT</name>
<organism evidence="1 2">
    <name type="scientific">Paramecium octaurelia</name>
    <dbReference type="NCBI Taxonomy" id="43137"/>
    <lineage>
        <taxon>Eukaryota</taxon>
        <taxon>Sar</taxon>
        <taxon>Alveolata</taxon>
        <taxon>Ciliophora</taxon>
        <taxon>Intramacronucleata</taxon>
        <taxon>Oligohymenophorea</taxon>
        <taxon>Peniculida</taxon>
        <taxon>Parameciidae</taxon>
        <taxon>Paramecium</taxon>
    </lineage>
</organism>
<keyword evidence="2" id="KW-1185">Reference proteome</keyword>
<reference evidence="1" key="1">
    <citation type="submission" date="2021-01" db="EMBL/GenBank/DDBJ databases">
        <authorList>
            <consortium name="Genoscope - CEA"/>
            <person name="William W."/>
        </authorList>
    </citation>
    <scope>NUCLEOTIDE SEQUENCE</scope>
</reference>
<gene>
    <name evidence="1" type="ORF">POCTA_138.1.T1370074</name>
</gene>
<dbReference type="Proteomes" id="UP000683925">
    <property type="component" value="Unassembled WGS sequence"/>
</dbReference>
<sequence>MTKKNYYEYINHIQYQPQLQNLSLRLFYKYDSYPQEMYGQFLIKSNSPIWIEFIKDCTLNDNDLESEYEQKLAYSIYHIILSKQLVYKFYQHILKAENLLDLAYQQRQTSRLECYQQVNEGFECVQYHQQQLKEFYAKYYLNLLNSNCNSLKISLLQVAWASRPYQKIRPNHVSLSIQYGFILLFLYLNQKHIYDSHYDTVMMPLIIGLSIHSKYPIPLSLLKFVNFFISDLFWSSILKYQLVKFNFVCLDSLSIERVKIQNTCFLGIGF</sequence>